<dbReference type="Pfam" id="PF13927">
    <property type="entry name" value="Ig_3"/>
    <property type="match status" value="1"/>
</dbReference>
<evidence type="ECO:0000256" key="2">
    <source>
        <dbReference type="ARBA" id="ARBA00022737"/>
    </source>
</evidence>
<name>A0A5E4R2M2_9NEOP</name>
<evidence type="ECO:0000256" key="5">
    <source>
        <dbReference type="SAM" id="SignalP"/>
    </source>
</evidence>
<feature type="domain" description="Ig-like" evidence="6">
    <location>
        <begin position="44"/>
        <end position="144"/>
    </location>
</feature>
<dbReference type="InterPro" id="IPR013783">
    <property type="entry name" value="Ig-like_fold"/>
</dbReference>
<dbReference type="InterPro" id="IPR003598">
    <property type="entry name" value="Ig_sub2"/>
</dbReference>
<keyword evidence="8" id="KW-1185">Reference proteome</keyword>
<evidence type="ECO:0000256" key="4">
    <source>
        <dbReference type="ARBA" id="ARBA00023319"/>
    </source>
</evidence>
<dbReference type="InterPro" id="IPR007110">
    <property type="entry name" value="Ig-like_dom"/>
</dbReference>
<dbReference type="PANTHER" id="PTHR12231">
    <property type="entry name" value="CTX-RELATED TYPE I TRANSMEMBRANE PROTEIN"/>
    <property type="match status" value="1"/>
</dbReference>
<gene>
    <name evidence="7" type="ORF">LSINAPIS_LOCUS14027</name>
</gene>
<evidence type="ECO:0000313" key="7">
    <source>
        <dbReference type="EMBL" id="VVD04223.1"/>
    </source>
</evidence>
<dbReference type="InterPro" id="IPR013098">
    <property type="entry name" value="Ig_I-set"/>
</dbReference>
<keyword evidence="3" id="KW-1015">Disulfide bond</keyword>
<dbReference type="Gene3D" id="2.60.40.10">
    <property type="entry name" value="Immunoglobulins"/>
    <property type="match status" value="2"/>
</dbReference>
<dbReference type="CDD" id="cd00096">
    <property type="entry name" value="Ig"/>
    <property type="match status" value="1"/>
</dbReference>
<dbReference type="AlphaFoldDB" id="A0A5E4R2M2"/>
<proteinExistence type="predicted"/>
<protein>
    <recommendedName>
        <fullName evidence="6">Ig-like domain-containing protein</fullName>
    </recommendedName>
</protein>
<dbReference type="Proteomes" id="UP000324832">
    <property type="component" value="Unassembled WGS sequence"/>
</dbReference>
<evidence type="ECO:0000259" key="6">
    <source>
        <dbReference type="PROSITE" id="PS50835"/>
    </source>
</evidence>
<keyword evidence="1 5" id="KW-0732">Signal</keyword>
<keyword evidence="4" id="KW-0393">Immunoglobulin domain</keyword>
<evidence type="ECO:0000256" key="3">
    <source>
        <dbReference type="ARBA" id="ARBA00023157"/>
    </source>
</evidence>
<feature type="chain" id="PRO_5023074151" description="Ig-like domain-containing protein" evidence="5">
    <location>
        <begin position="19"/>
        <end position="257"/>
    </location>
</feature>
<reference evidence="7 8" key="1">
    <citation type="submission" date="2017-07" db="EMBL/GenBank/DDBJ databases">
        <authorList>
            <person name="Talla V."/>
            <person name="Backstrom N."/>
        </authorList>
    </citation>
    <scope>NUCLEOTIDE SEQUENCE [LARGE SCALE GENOMIC DNA]</scope>
</reference>
<evidence type="ECO:0000313" key="8">
    <source>
        <dbReference type="Proteomes" id="UP000324832"/>
    </source>
</evidence>
<accession>A0A5E4R2M2</accession>
<dbReference type="InterPro" id="IPR051170">
    <property type="entry name" value="Neural/epithelial_adhesion"/>
</dbReference>
<dbReference type="SMART" id="SM00408">
    <property type="entry name" value="IGc2"/>
    <property type="match status" value="2"/>
</dbReference>
<dbReference type="SMART" id="SM00409">
    <property type="entry name" value="IG"/>
    <property type="match status" value="2"/>
</dbReference>
<sequence length="257" mass="28371">MYLAFLVAAAALVCGAASSNVNRHMKLLDVDNRIQSNSISRVPPRRSITFTKRPPAKLVHRPGSTVELTCEAIAAPAPSVHWFRNDVPVYEYDKESNEILDSNPTSLARVSSTLLLSRAEETAKYTCLVVSGSKTARRSSVVFNIDGGTDLSERSKLAPLSPRVLVWYKVFVDVMGSNVALPCRVRGHPRPHIIWRDHYGNDVKSDPRMKVLRSGELVISNLSWTDMGEFSCTATNMFGSAEITTFLYPAKPSDTSD</sequence>
<feature type="signal peptide" evidence="5">
    <location>
        <begin position="1"/>
        <end position="18"/>
    </location>
</feature>
<dbReference type="Pfam" id="PF07679">
    <property type="entry name" value="I-set"/>
    <property type="match status" value="1"/>
</dbReference>
<organism evidence="7 8">
    <name type="scientific">Leptidea sinapis</name>
    <dbReference type="NCBI Taxonomy" id="189913"/>
    <lineage>
        <taxon>Eukaryota</taxon>
        <taxon>Metazoa</taxon>
        <taxon>Ecdysozoa</taxon>
        <taxon>Arthropoda</taxon>
        <taxon>Hexapoda</taxon>
        <taxon>Insecta</taxon>
        <taxon>Pterygota</taxon>
        <taxon>Neoptera</taxon>
        <taxon>Endopterygota</taxon>
        <taxon>Lepidoptera</taxon>
        <taxon>Glossata</taxon>
        <taxon>Ditrysia</taxon>
        <taxon>Papilionoidea</taxon>
        <taxon>Pieridae</taxon>
        <taxon>Dismorphiinae</taxon>
        <taxon>Leptidea</taxon>
    </lineage>
</organism>
<dbReference type="PANTHER" id="PTHR12231:SF253">
    <property type="entry name" value="DPR-INTERACTING PROTEIN ETA, ISOFORM B-RELATED"/>
    <property type="match status" value="1"/>
</dbReference>
<dbReference type="InterPro" id="IPR003599">
    <property type="entry name" value="Ig_sub"/>
</dbReference>
<keyword evidence="2" id="KW-0677">Repeat</keyword>
<dbReference type="GO" id="GO:0043005">
    <property type="term" value="C:neuron projection"/>
    <property type="evidence" value="ECO:0007669"/>
    <property type="project" value="TreeGrafter"/>
</dbReference>
<dbReference type="EMBL" id="FZQP02006846">
    <property type="protein sequence ID" value="VVD04223.1"/>
    <property type="molecule type" value="Genomic_DNA"/>
</dbReference>
<evidence type="ECO:0000256" key="1">
    <source>
        <dbReference type="ARBA" id="ARBA00022729"/>
    </source>
</evidence>
<dbReference type="InterPro" id="IPR036179">
    <property type="entry name" value="Ig-like_dom_sf"/>
</dbReference>
<feature type="domain" description="Ig-like" evidence="6">
    <location>
        <begin position="162"/>
        <end position="244"/>
    </location>
</feature>
<dbReference type="SUPFAM" id="SSF48726">
    <property type="entry name" value="Immunoglobulin"/>
    <property type="match status" value="2"/>
</dbReference>
<dbReference type="PROSITE" id="PS50835">
    <property type="entry name" value="IG_LIKE"/>
    <property type="match status" value="2"/>
</dbReference>